<protein>
    <submittedName>
        <fullName evidence="2">Uncharacterized protein</fullName>
    </submittedName>
</protein>
<evidence type="ECO:0000256" key="1">
    <source>
        <dbReference type="SAM" id="MobiDB-lite"/>
    </source>
</evidence>
<dbReference type="OrthoDB" id="3267748at2759"/>
<comment type="caution">
    <text evidence="2">The sequence shown here is derived from an EMBL/GenBank/DDBJ whole genome shotgun (WGS) entry which is preliminary data.</text>
</comment>
<feature type="compositionally biased region" description="Gly residues" evidence="1">
    <location>
        <begin position="68"/>
        <end position="85"/>
    </location>
</feature>
<accession>X8JPT3</accession>
<reference evidence="3" key="1">
    <citation type="journal article" date="2014" name="Genome Announc.">
        <title>Draft genome sequence of the plant-pathogenic soil fungus Rhizoctonia solani anastomosis group 3 strain Rhs1AP.</title>
        <authorList>
            <person name="Cubeta M.A."/>
            <person name="Thomas E."/>
            <person name="Dean R.A."/>
            <person name="Jabaji S."/>
            <person name="Neate S.M."/>
            <person name="Tavantzis S."/>
            <person name="Toda T."/>
            <person name="Vilgalys R."/>
            <person name="Bharathan N."/>
            <person name="Fedorova-Abrams N."/>
            <person name="Pakala S.B."/>
            <person name="Pakala S.M."/>
            <person name="Zafar N."/>
            <person name="Joardar V."/>
            <person name="Losada L."/>
            <person name="Nierman W.C."/>
        </authorList>
    </citation>
    <scope>NUCLEOTIDE SEQUENCE [LARGE SCALE GENOMIC DNA]</scope>
    <source>
        <strain evidence="3">AG-3</strain>
    </source>
</reference>
<feature type="region of interest" description="Disordered" evidence="1">
    <location>
        <begin position="270"/>
        <end position="409"/>
    </location>
</feature>
<sequence length="555" mass="60841">MEVFLTRGRASTGHAAEAAPIGPTKRDVSTSSRTSGAQGPTAPTQLKPAHVSTTKPVGQEPAVEANKGGTGVMGSVGMGMGGGNAGSRSTNDDEAYEEANTGVTLDGEPEIDDEPTQVPRLARAPGPDRYSLPSNWGFSTEGEPMSPTAMAMKLREQNRKRRKASSWVIGQGEGPSVSLGQAAQKARETGNDIDKQGKSGRNRETPRMNEPGHTSEAESGGNYSETVAENHQHTVPSEQAIRDYEALIDIMYNEERMKAVEEIEGYYQEMKRRGRAQKKAQEEKAKVPKARPSLGVSFKDLEGEKTPKKTTHTVTATPAKPNATRGMPTGGYLHQKLNDKDRNAKENKGPGGSGNPGEPDDEDGSDDDRQGGGGGGGGGGDDSNDESDSESSDSESSSDEDPTKMTPEELKRLQKKLKKKLKDKKHKERLRKLQLSGFKTKLPATYTGTQDYDIFEQFVYEVETWVEDTGFKEKDAIRHVKGFLKDKAATFYMDHVAPEITTYTMKKLFQELFEYCFPPDVKARLRRRFMSLNQSDRGFKDFTPHVGRRSTLHTD</sequence>
<feature type="region of interest" description="Disordered" evidence="1">
    <location>
        <begin position="1"/>
        <end position="241"/>
    </location>
</feature>
<evidence type="ECO:0000313" key="3">
    <source>
        <dbReference type="Proteomes" id="UP000030108"/>
    </source>
</evidence>
<feature type="compositionally biased region" description="Acidic residues" evidence="1">
    <location>
        <begin position="382"/>
        <end position="400"/>
    </location>
</feature>
<dbReference type="EMBL" id="JATN01000311">
    <property type="protein sequence ID" value="EUC65737.1"/>
    <property type="molecule type" value="Genomic_DNA"/>
</dbReference>
<feature type="compositionally biased region" description="Gly residues" evidence="1">
    <location>
        <begin position="371"/>
        <end position="381"/>
    </location>
</feature>
<feature type="non-terminal residue" evidence="2">
    <location>
        <position position="555"/>
    </location>
</feature>
<proteinExistence type="predicted"/>
<feature type="compositionally biased region" description="Polar residues" evidence="1">
    <location>
        <begin position="29"/>
        <end position="44"/>
    </location>
</feature>
<feature type="compositionally biased region" description="Polar residues" evidence="1">
    <location>
        <begin position="221"/>
        <end position="237"/>
    </location>
</feature>
<gene>
    <name evidence="2" type="ORF">RSOL_452840</name>
</gene>
<organism evidence="2 3">
    <name type="scientific">Rhizoctonia solani AG-3 Rhs1AP</name>
    <dbReference type="NCBI Taxonomy" id="1086054"/>
    <lineage>
        <taxon>Eukaryota</taxon>
        <taxon>Fungi</taxon>
        <taxon>Dikarya</taxon>
        <taxon>Basidiomycota</taxon>
        <taxon>Agaricomycotina</taxon>
        <taxon>Agaricomycetes</taxon>
        <taxon>Cantharellales</taxon>
        <taxon>Ceratobasidiaceae</taxon>
        <taxon>Rhizoctonia</taxon>
    </lineage>
</organism>
<dbReference type="AlphaFoldDB" id="X8JPT3"/>
<feature type="compositionally biased region" description="Basic and acidic residues" evidence="1">
    <location>
        <begin position="336"/>
        <end position="348"/>
    </location>
</feature>
<feature type="compositionally biased region" description="Low complexity" evidence="1">
    <location>
        <begin position="312"/>
        <end position="321"/>
    </location>
</feature>
<feature type="compositionally biased region" description="Basic and acidic residues" evidence="1">
    <location>
        <begin position="185"/>
        <end position="207"/>
    </location>
</feature>
<evidence type="ECO:0000313" key="2">
    <source>
        <dbReference type="EMBL" id="EUC65737.1"/>
    </source>
</evidence>
<dbReference type="Proteomes" id="UP000030108">
    <property type="component" value="Unassembled WGS sequence"/>
</dbReference>
<name>X8JPT3_9AGAM</name>